<proteinExistence type="predicted"/>
<keyword evidence="1" id="KW-0472">Membrane</keyword>
<feature type="transmembrane region" description="Helical" evidence="1">
    <location>
        <begin position="126"/>
        <end position="145"/>
    </location>
</feature>
<evidence type="ECO:0000313" key="2">
    <source>
        <dbReference type="EMBL" id="CAI1871590.1"/>
    </source>
</evidence>
<accession>A0ABN8VPG8</accession>
<gene>
    <name evidence="2" type="primary">U6500C00500</name>
    <name evidence="2" type="ORF">SEUBUCD650_0C00500</name>
</gene>
<evidence type="ECO:0000313" key="3">
    <source>
        <dbReference type="Proteomes" id="UP001152964"/>
    </source>
</evidence>
<dbReference type="Proteomes" id="UP001152964">
    <property type="component" value="Chromosome 3"/>
</dbReference>
<reference evidence="2" key="1">
    <citation type="submission" date="2022-08" db="EMBL/GenBank/DDBJ databases">
        <authorList>
            <person name="Byrne P K."/>
        </authorList>
    </citation>
    <scope>NUCLEOTIDE SEQUENCE</scope>
    <source>
        <strain evidence="2">UCD650</strain>
    </source>
</reference>
<protein>
    <submittedName>
        <fullName evidence="2">Uncharacterized protein</fullName>
    </submittedName>
</protein>
<keyword evidence="1" id="KW-1133">Transmembrane helix</keyword>
<organism evidence="2 3">
    <name type="scientific">Saccharomyces eubayanus</name>
    <name type="common">Yeast</name>
    <dbReference type="NCBI Taxonomy" id="1080349"/>
    <lineage>
        <taxon>Eukaryota</taxon>
        <taxon>Fungi</taxon>
        <taxon>Dikarya</taxon>
        <taxon>Ascomycota</taxon>
        <taxon>Saccharomycotina</taxon>
        <taxon>Saccharomycetes</taxon>
        <taxon>Saccharomycetales</taxon>
        <taxon>Saccharomycetaceae</taxon>
        <taxon>Saccharomyces</taxon>
    </lineage>
</organism>
<keyword evidence="3" id="KW-1185">Reference proteome</keyword>
<evidence type="ECO:0000256" key="1">
    <source>
        <dbReference type="SAM" id="Phobius"/>
    </source>
</evidence>
<keyword evidence="1" id="KW-0812">Transmembrane</keyword>
<sequence length="151" mass="17439">MGSFCWVCTNARTNALISSKNKTQNTMKQTDREEQCDSIASSDLTNFDVESNYSNDSANLLCEQYACKLPMKDESQTKFRLTSMNQKSYKQSALYVPLTFKERFSSFTKCIKSTWAKVPSCMPNRYVRITFIFALLISLAVWVFYMDVHVH</sequence>
<name>A0ABN8VPG8_SACEU</name>
<dbReference type="EMBL" id="OX291493">
    <property type="protein sequence ID" value="CAI1871590.1"/>
    <property type="molecule type" value="Genomic_DNA"/>
</dbReference>